<dbReference type="NCBIfam" id="NF004970">
    <property type="entry name" value="PRK06333.1"/>
    <property type="match status" value="1"/>
</dbReference>
<evidence type="ECO:0000256" key="6">
    <source>
        <dbReference type="ARBA" id="ARBA00022679"/>
    </source>
</evidence>
<dbReference type="CDD" id="cd00834">
    <property type="entry name" value="KAS_I_II"/>
    <property type="match status" value="1"/>
</dbReference>
<dbReference type="PIRSF" id="PIRSF000447">
    <property type="entry name" value="KAS_II"/>
    <property type="match status" value="1"/>
</dbReference>
<proteinExistence type="inferred from homology"/>
<evidence type="ECO:0000256" key="13">
    <source>
        <dbReference type="RuleBase" id="RU003694"/>
    </source>
</evidence>
<sequence>MQTRSARRVVITGMGVVTPLGLDVAKFWQRLIAGESGVHPLTILDTSQYKVHFGGDIPDFNLKGIVEHREVKRLDRFTQFAVHAGHQAINDSKIDFDSVDRLRCGVVIGSGVGGLSEIEAQIEKMIKKGPDRVSPFTVPKMMLNAAGGNISITYGLRGPNYAVATACASATNAIGEALRSIRLGETDLMVTGGSEAAITPMGLAAFQNMKALSTRNDDPQAASRPFDADRDGFVMGEGAGVLVLEELQHAQARGANIYAELLGYGTTSDAGHITAPDPNGTGASAAMQAAIDDAGIEPTVVDYINAHGTSTPLGDKAETQAIKKVFGDHAYQLAVSSTKSALGHSLGASGGIEAVVTCKIIENSLIAPTINYQTPDPSCDLNYTPNEAQPREVKVAMSNSFGFGGHNACIVIGKFA</sequence>
<evidence type="ECO:0000256" key="3">
    <source>
        <dbReference type="ARBA" id="ARBA00012356"/>
    </source>
</evidence>
<dbReference type="InterPro" id="IPR014030">
    <property type="entry name" value="Ketoacyl_synth_N"/>
</dbReference>
<comment type="function">
    <text evidence="11">Involved in the type II fatty acid elongation cycle. Catalyzes the elongation of a wide range of acyl-ACP by the addition of two carbons from malonyl-ACP to an acyl acceptor. Can efficiently catalyze the conversion of palmitoleoyl-ACP (cis-hexadec-9-enoyl-ACP) to cis-vaccenoyl-ACP (cis-octadec-11-enoyl-ACP), an essential step in the thermal regulation of fatty acid composition.</text>
</comment>
<keyword evidence="16" id="KW-1185">Reference proteome</keyword>
<dbReference type="FunFam" id="3.40.47.10:FF:000009">
    <property type="entry name" value="3-oxoacyl-[acyl-carrier-protein] synthase 2"/>
    <property type="match status" value="1"/>
</dbReference>
<evidence type="ECO:0000256" key="10">
    <source>
        <dbReference type="ARBA" id="ARBA00023315"/>
    </source>
</evidence>
<dbReference type="PROSITE" id="PS00606">
    <property type="entry name" value="KS3_1"/>
    <property type="match status" value="1"/>
</dbReference>
<organism evidence="15 16">
    <name type="scientific">Novipirellula artificiosorum</name>
    <dbReference type="NCBI Taxonomy" id="2528016"/>
    <lineage>
        <taxon>Bacteria</taxon>
        <taxon>Pseudomonadati</taxon>
        <taxon>Planctomycetota</taxon>
        <taxon>Planctomycetia</taxon>
        <taxon>Pirellulales</taxon>
        <taxon>Pirellulaceae</taxon>
        <taxon>Novipirellula</taxon>
    </lineage>
</organism>
<evidence type="ECO:0000313" key="16">
    <source>
        <dbReference type="Proteomes" id="UP000319143"/>
    </source>
</evidence>
<dbReference type="EMBL" id="SJPV01000008">
    <property type="protein sequence ID" value="TWU34215.1"/>
    <property type="molecule type" value="Genomic_DNA"/>
</dbReference>
<dbReference type="GO" id="GO:0006633">
    <property type="term" value="P:fatty acid biosynthetic process"/>
    <property type="evidence" value="ECO:0007669"/>
    <property type="project" value="UniProtKB-UniRule"/>
</dbReference>
<keyword evidence="8" id="KW-0443">Lipid metabolism</keyword>
<dbReference type="EC" id="2.3.1.179" evidence="3 11"/>
<dbReference type="InterPro" id="IPR017568">
    <property type="entry name" value="3-oxoacyl-ACP_synth-2"/>
</dbReference>
<keyword evidence="9 11" id="KW-0275">Fatty acid biosynthesis</keyword>
<dbReference type="InterPro" id="IPR020841">
    <property type="entry name" value="PKS_Beta-ketoAc_synthase_dom"/>
</dbReference>
<evidence type="ECO:0000256" key="8">
    <source>
        <dbReference type="ARBA" id="ARBA00023098"/>
    </source>
</evidence>
<evidence type="ECO:0000313" key="15">
    <source>
        <dbReference type="EMBL" id="TWU34215.1"/>
    </source>
</evidence>
<keyword evidence="6 11" id="KW-0808">Transferase</keyword>
<dbReference type="PROSITE" id="PS52004">
    <property type="entry name" value="KS3_2"/>
    <property type="match status" value="1"/>
</dbReference>
<comment type="catalytic activity">
    <reaction evidence="11">
        <text>(9Z)-hexadecenoyl-[ACP] + malonyl-[ACP] + H(+) = 3-oxo-(11Z)-octadecenoyl-[ACP] + holo-[ACP] + CO2</text>
        <dbReference type="Rhea" id="RHEA:55040"/>
        <dbReference type="Rhea" id="RHEA-COMP:9623"/>
        <dbReference type="Rhea" id="RHEA-COMP:9685"/>
        <dbReference type="Rhea" id="RHEA-COMP:10800"/>
        <dbReference type="Rhea" id="RHEA-COMP:14074"/>
        <dbReference type="ChEBI" id="CHEBI:15378"/>
        <dbReference type="ChEBI" id="CHEBI:16526"/>
        <dbReference type="ChEBI" id="CHEBI:64479"/>
        <dbReference type="ChEBI" id="CHEBI:78449"/>
        <dbReference type="ChEBI" id="CHEBI:83989"/>
        <dbReference type="ChEBI" id="CHEBI:138538"/>
        <dbReference type="EC" id="2.3.1.179"/>
    </reaction>
</comment>
<dbReference type="InterPro" id="IPR018201">
    <property type="entry name" value="Ketoacyl_synth_AS"/>
</dbReference>
<feature type="domain" description="Ketosynthase family 3 (KS3)" evidence="14">
    <location>
        <begin position="6"/>
        <end position="414"/>
    </location>
</feature>
<accession>A0A5C6DD89</accession>
<dbReference type="NCBIfam" id="NF005589">
    <property type="entry name" value="PRK07314.1"/>
    <property type="match status" value="1"/>
</dbReference>
<comment type="catalytic activity">
    <reaction evidence="11">
        <text>a fatty acyl-[ACP] + malonyl-[ACP] + H(+) = a 3-oxoacyl-[ACP] + holo-[ACP] + CO2</text>
        <dbReference type="Rhea" id="RHEA:22836"/>
        <dbReference type="Rhea" id="RHEA-COMP:9623"/>
        <dbReference type="Rhea" id="RHEA-COMP:9685"/>
        <dbReference type="Rhea" id="RHEA-COMP:9916"/>
        <dbReference type="Rhea" id="RHEA-COMP:14125"/>
        <dbReference type="ChEBI" id="CHEBI:15378"/>
        <dbReference type="ChEBI" id="CHEBI:16526"/>
        <dbReference type="ChEBI" id="CHEBI:64479"/>
        <dbReference type="ChEBI" id="CHEBI:78449"/>
        <dbReference type="ChEBI" id="CHEBI:78776"/>
        <dbReference type="ChEBI" id="CHEBI:138651"/>
    </reaction>
</comment>
<dbReference type="UniPathway" id="UPA00094"/>
<keyword evidence="10 11" id="KW-0012">Acyltransferase</keyword>
<dbReference type="RefSeq" id="WP_146528627.1">
    <property type="nucleotide sequence ID" value="NZ_SJPV01000008.1"/>
</dbReference>
<dbReference type="InterPro" id="IPR000794">
    <property type="entry name" value="Beta-ketoacyl_synthase"/>
</dbReference>
<reference evidence="15 16" key="1">
    <citation type="submission" date="2019-02" db="EMBL/GenBank/DDBJ databases">
        <title>Deep-cultivation of Planctomycetes and their phenomic and genomic characterization uncovers novel biology.</title>
        <authorList>
            <person name="Wiegand S."/>
            <person name="Jogler M."/>
            <person name="Boedeker C."/>
            <person name="Pinto D."/>
            <person name="Vollmers J."/>
            <person name="Rivas-Marin E."/>
            <person name="Kohn T."/>
            <person name="Peeters S.H."/>
            <person name="Heuer A."/>
            <person name="Rast P."/>
            <person name="Oberbeckmann S."/>
            <person name="Bunk B."/>
            <person name="Jeske O."/>
            <person name="Meyerdierks A."/>
            <person name="Storesund J.E."/>
            <person name="Kallscheuer N."/>
            <person name="Luecker S."/>
            <person name="Lage O.M."/>
            <person name="Pohl T."/>
            <person name="Merkel B.J."/>
            <person name="Hornburger P."/>
            <person name="Mueller R.-W."/>
            <person name="Bruemmer F."/>
            <person name="Labrenz M."/>
            <person name="Spormann A.M."/>
            <person name="Op Den Camp H."/>
            <person name="Overmann J."/>
            <person name="Amann R."/>
            <person name="Jetten M.S.M."/>
            <person name="Mascher T."/>
            <person name="Medema M.H."/>
            <person name="Devos D.P."/>
            <person name="Kaster A.-K."/>
            <person name="Ovreas L."/>
            <person name="Rohde M."/>
            <person name="Galperin M.Y."/>
            <person name="Jogler C."/>
        </authorList>
    </citation>
    <scope>NUCLEOTIDE SEQUENCE [LARGE SCALE GENOMIC DNA]</scope>
    <source>
        <strain evidence="15 16">Poly41</strain>
    </source>
</reference>
<keyword evidence="7" id="KW-0276">Fatty acid metabolism</keyword>
<evidence type="ECO:0000256" key="4">
    <source>
        <dbReference type="ARBA" id="ARBA00014657"/>
    </source>
</evidence>
<dbReference type="InterPro" id="IPR014031">
    <property type="entry name" value="Ketoacyl_synth_C"/>
</dbReference>
<comment type="similarity">
    <text evidence="2 11 13">Belongs to the thiolase-like superfamily. Beta-ketoacyl-ACP synthases family.</text>
</comment>
<dbReference type="PANTHER" id="PTHR11712">
    <property type="entry name" value="POLYKETIDE SYNTHASE-RELATED"/>
    <property type="match status" value="1"/>
</dbReference>
<evidence type="ECO:0000256" key="12">
    <source>
        <dbReference type="PIRSR" id="PIRSR000447-1"/>
    </source>
</evidence>
<name>A0A5C6DD89_9BACT</name>
<keyword evidence="5 11" id="KW-0444">Lipid biosynthesis</keyword>
<evidence type="ECO:0000256" key="2">
    <source>
        <dbReference type="ARBA" id="ARBA00008467"/>
    </source>
</evidence>
<dbReference type="NCBIfam" id="TIGR03150">
    <property type="entry name" value="fabF"/>
    <property type="match status" value="1"/>
</dbReference>
<evidence type="ECO:0000259" key="14">
    <source>
        <dbReference type="PROSITE" id="PS52004"/>
    </source>
</evidence>
<dbReference type="Gene3D" id="3.40.47.10">
    <property type="match status" value="2"/>
</dbReference>
<dbReference type="PANTHER" id="PTHR11712:SF336">
    <property type="entry name" value="3-OXOACYL-[ACYL-CARRIER-PROTEIN] SYNTHASE, MITOCHONDRIAL"/>
    <property type="match status" value="1"/>
</dbReference>
<evidence type="ECO:0000256" key="9">
    <source>
        <dbReference type="ARBA" id="ARBA00023160"/>
    </source>
</evidence>
<dbReference type="SUPFAM" id="SSF53901">
    <property type="entry name" value="Thiolase-like"/>
    <property type="match status" value="2"/>
</dbReference>
<comment type="caution">
    <text evidence="15">The sequence shown here is derived from an EMBL/GenBank/DDBJ whole genome shotgun (WGS) entry which is preliminary data.</text>
</comment>
<comment type="pathway">
    <text evidence="1 11">Lipid metabolism; fatty acid biosynthesis.</text>
</comment>
<evidence type="ECO:0000256" key="7">
    <source>
        <dbReference type="ARBA" id="ARBA00022832"/>
    </source>
</evidence>
<dbReference type="InterPro" id="IPR016039">
    <property type="entry name" value="Thiolase-like"/>
</dbReference>
<evidence type="ECO:0000256" key="11">
    <source>
        <dbReference type="PIRNR" id="PIRNR000447"/>
    </source>
</evidence>
<dbReference type="GO" id="GO:0005829">
    <property type="term" value="C:cytosol"/>
    <property type="evidence" value="ECO:0007669"/>
    <property type="project" value="TreeGrafter"/>
</dbReference>
<evidence type="ECO:0000256" key="5">
    <source>
        <dbReference type="ARBA" id="ARBA00022516"/>
    </source>
</evidence>
<dbReference type="Pfam" id="PF02801">
    <property type="entry name" value="Ketoacyl-synt_C"/>
    <property type="match status" value="1"/>
</dbReference>
<dbReference type="OrthoDB" id="292158at2"/>
<evidence type="ECO:0000256" key="1">
    <source>
        <dbReference type="ARBA" id="ARBA00005194"/>
    </source>
</evidence>
<dbReference type="Pfam" id="PF00109">
    <property type="entry name" value="ketoacyl-synt"/>
    <property type="match status" value="1"/>
</dbReference>
<dbReference type="SMART" id="SM00825">
    <property type="entry name" value="PKS_KS"/>
    <property type="match status" value="1"/>
</dbReference>
<dbReference type="AlphaFoldDB" id="A0A5C6DD89"/>
<dbReference type="Proteomes" id="UP000319143">
    <property type="component" value="Unassembled WGS sequence"/>
</dbReference>
<gene>
    <name evidence="15" type="primary">fabF_4</name>
    <name evidence="15" type="ORF">Poly41_43610</name>
</gene>
<feature type="active site" description="For beta-ketoacyl synthase activity" evidence="12">
    <location>
        <position position="167"/>
    </location>
</feature>
<dbReference type="GO" id="GO:0004315">
    <property type="term" value="F:3-oxoacyl-[acyl-carrier-protein] synthase activity"/>
    <property type="evidence" value="ECO:0007669"/>
    <property type="project" value="UniProtKB-UniRule"/>
</dbReference>
<protein>
    <recommendedName>
        <fullName evidence="4 11">3-oxoacyl-[acyl-carrier-protein] synthase 2</fullName>
        <ecNumber evidence="3 11">2.3.1.179</ecNumber>
    </recommendedName>
</protein>